<proteinExistence type="predicted"/>
<name>A0A239K6X4_9RHOB</name>
<feature type="transmembrane region" description="Helical" evidence="1">
    <location>
        <begin position="26"/>
        <end position="44"/>
    </location>
</feature>
<dbReference type="RefSeq" id="WP_176442905.1">
    <property type="nucleotide sequence ID" value="NZ_FZOY01000006.1"/>
</dbReference>
<gene>
    <name evidence="2" type="ORF">SAMN05421757_106238</name>
</gene>
<keyword evidence="3" id="KW-1185">Reference proteome</keyword>
<dbReference type="AlphaFoldDB" id="A0A239K6X4"/>
<dbReference type="EMBL" id="FZOY01000006">
    <property type="protein sequence ID" value="SNT12924.1"/>
    <property type="molecule type" value="Genomic_DNA"/>
</dbReference>
<organism evidence="2 3">
    <name type="scientific">Tropicimonas sediminicola</name>
    <dbReference type="NCBI Taxonomy" id="1031541"/>
    <lineage>
        <taxon>Bacteria</taxon>
        <taxon>Pseudomonadati</taxon>
        <taxon>Pseudomonadota</taxon>
        <taxon>Alphaproteobacteria</taxon>
        <taxon>Rhodobacterales</taxon>
        <taxon>Roseobacteraceae</taxon>
        <taxon>Tropicimonas</taxon>
    </lineage>
</organism>
<protein>
    <submittedName>
        <fullName evidence="2">Uncharacterized protein</fullName>
    </submittedName>
</protein>
<keyword evidence="1" id="KW-0472">Membrane</keyword>
<keyword evidence="1" id="KW-0812">Transmembrane</keyword>
<sequence length="57" mass="6182">MEAPFDATSWDGISGAIYAGYGSAELLWVLLSFVLVVIAIFGGWKHESEAYSALKKD</sequence>
<accession>A0A239K6X4</accession>
<evidence type="ECO:0000256" key="1">
    <source>
        <dbReference type="SAM" id="Phobius"/>
    </source>
</evidence>
<keyword evidence="1" id="KW-1133">Transmembrane helix</keyword>
<reference evidence="2 3" key="1">
    <citation type="submission" date="2017-06" db="EMBL/GenBank/DDBJ databases">
        <authorList>
            <person name="Kim H.J."/>
            <person name="Triplett B.A."/>
        </authorList>
    </citation>
    <scope>NUCLEOTIDE SEQUENCE [LARGE SCALE GENOMIC DNA]</scope>
    <source>
        <strain evidence="2 3">DSM 29339</strain>
    </source>
</reference>
<evidence type="ECO:0000313" key="3">
    <source>
        <dbReference type="Proteomes" id="UP000198426"/>
    </source>
</evidence>
<evidence type="ECO:0000313" key="2">
    <source>
        <dbReference type="EMBL" id="SNT12924.1"/>
    </source>
</evidence>
<dbReference type="Proteomes" id="UP000198426">
    <property type="component" value="Unassembled WGS sequence"/>
</dbReference>